<accession>A0A382B9V9</accession>
<gene>
    <name evidence="1" type="ORF">METZ01_LOCUS162936</name>
</gene>
<dbReference type="EMBL" id="UINC01028676">
    <property type="protein sequence ID" value="SVB10082.1"/>
    <property type="molecule type" value="Genomic_DNA"/>
</dbReference>
<name>A0A382B9V9_9ZZZZ</name>
<organism evidence="1">
    <name type="scientific">marine metagenome</name>
    <dbReference type="NCBI Taxonomy" id="408172"/>
    <lineage>
        <taxon>unclassified sequences</taxon>
        <taxon>metagenomes</taxon>
        <taxon>ecological metagenomes</taxon>
    </lineage>
</organism>
<proteinExistence type="predicted"/>
<protein>
    <recommendedName>
        <fullName evidence="2">DUF2911 domain-containing protein</fullName>
    </recommendedName>
</protein>
<sequence>MTMPRVLACACAAFLFITPISLEAQRLPSPRGEAETQVGGSFNAEGGYQGGSWVTVEYGRPILRGRDSMFGSGDSYGSGLLAGAPLWRVGANQTTVFHTGTDLTFGGQRLSAGEYTLFAELEEGSWTLIFSSWDVKQSPQEPNPNALWGAYGYSNEKDVLRTTMDVQTIQRSADQLIITFTNMTQQGGDLTIWWDDQVATVPFRVAS</sequence>
<dbReference type="InterPro" id="IPR021314">
    <property type="entry name" value="DUF2911"/>
</dbReference>
<evidence type="ECO:0008006" key="2">
    <source>
        <dbReference type="Google" id="ProtNLM"/>
    </source>
</evidence>
<dbReference type="Pfam" id="PF11138">
    <property type="entry name" value="DUF2911"/>
    <property type="match status" value="1"/>
</dbReference>
<reference evidence="1" key="1">
    <citation type="submission" date="2018-05" db="EMBL/GenBank/DDBJ databases">
        <authorList>
            <person name="Lanie J.A."/>
            <person name="Ng W.-L."/>
            <person name="Kazmierczak K.M."/>
            <person name="Andrzejewski T.M."/>
            <person name="Davidsen T.M."/>
            <person name="Wayne K.J."/>
            <person name="Tettelin H."/>
            <person name="Glass J.I."/>
            <person name="Rusch D."/>
            <person name="Podicherti R."/>
            <person name="Tsui H.-C.T."/>
            <person name="Winkler M.E."/>
        </authorList>
    </citation>
    <scope>NUCLEOTIDE SEQUENCE</scope>
</reference>
<dbReference type="AlphaFoldDB" id="A0A382B9V9"/>
<evidence type="ECO:0000313" key="1">
    <source>
        <dbReference type="EMBL" id="SVB10082.1"/>
    </source>
</evidence>